<organism evidence="1 2">
    <name type="scientific">Leptidea sinapis</name>
    <dbReference type="NCBI Taxonomy" id="189913"/>
    <lineage>
        <taxon>Eukaryota</taxon>
        <taxon>Metazoa</taxon>
        <taxon>Ecdysozoa</taxon>
        <taxon>Arthropoda</taxon>
        <taxon>Hexapoda</taxon>
        <taxon>Insecta</taxon>
        <taxon>Pterygota</taxon>
        <taxon>Neoptera</taxon>
        <taxon>Endopterygota</taxon>
        <taxon>Lepidoptera</taxon>
        <taxon>Glossata</taxon>
        <taxon>Ditrysia</taxon>
        <taxon>Papilionoidea</taxon>
        <taxon>Pieridae</taxon>
        <taxon>Dismorphiinae</taxon>
        <taxon>Leptidea</taxon>
    </lineage>
</organism>
<dbReference type="Proteomes" id="UP000324832">
    <property type="component" value="Unassembled WGS sequence"/>
</dbReference>
<dbReference type="EMBL" id="FZQP02002326">
    <property type="protein sequence ID" value="VVC95450.1"/>
    <property type="molecule type" value="Genomic_DNA"/>
</dbReference>
<sequence length="94" mass="10823">MVSSVRCQVEQSVNGYTVYFYDRLSGNSIFSSVNSEIICIFPNKYVYLNVWHRLVMVNSKCTWSMGILLCRETLTARTRQADPRLSTAYNNVGR</sequence>
<reference evidence="1 2" key="1">
    <citation type="submission" date="2017-07" db="EMBL/GenBank/DDBJ databases">
        <authorList>
            <person name="Talla V."/>
            <person name="Backstrom N."/>
        </authorList>
    </citation>
    <scope>NUCLEOTIDE SEQUENCE [LARGE SCALE GENOMIC DNA]</scope>
</reference>
<dbReference type="AlphaFoldDB" id="A0A5E4QCL7"/>
<name>A0A5E4QCL7_9NEOP</name>
<proteinExistence type="predicted"/>
<protein>
    <submittedName>
        <fullName evidence="1">Uncharacterized protein</fullName>
    </submittedName>
</protein>
<keyword evidence="2" id="KW-1185">Reference proteome</keyword>
<evidence type="ECO:0000313" key="1">
    <source>
        <dbReference type="EMBL" id="VVC95450.1"/>
    </source>
</evidence>
<evidence type="ECO:0000313" key="2">
    <source>
        <dbReference type="Proteomes" id="UP000324832"/>
    </source>
</evidence>
<gene>
    <name evidence="1" type="ORF">LSINAPIS_LOCUS7162</name>
</gene>
<accession>A0A5E4QCL7</accession>